<dbReference type="InterPro" id="IPR028209">
    <property type="entry name" value="LAMTOR1/MEH1"/>
</dbReference>
<evidence type="ECO:0000256" key="10">
    <source>
        <dbReference type="ARBA" id="ARBA00023288"/>
    </source>
</evidence>
<dbReference type="GO" id="GO:0043410">
    <property type="term" value="P:positive regulation of MAPK cascade"/>
    <property type="evidence" value="ECO:0007669"/>
    <property type="project" value="InterPro"/>
</dbReference>
<dbReference type="GO" id="GO:0031902">
    <property type="term" value="C:late endosome membrane"/>
    <property type="evidence" value="ECO:0007669"/>
    <property type="project" value="UniProtKB-SubCell"/>
</dbReference>
<sequence>DTCCSPSEGSPSVGGGEETKRLLEPAASPPNKVLNGAEQSYHNLPSARTDEQAMLSSILAKTAAPSGRALGLGCCLQLPLHKVTSSPHISIFLRCQQLSCSSLWKGKLPDGNPYQEVLDVKGRVPVAALVMLPGVVFLVGYLLFKSQLKTFTQAEILGREMGNISHFCSVCYHI</sequence>
<reference evidence="14" key="2">
    <citation type="submission" date="2025-09" db="UniProtKB">
        <authorList>
            <consortium name="Ensembl"/>
        </authorList>
    </citation>
    <scope>IDENTIFICATION</scope>
</reference>
<dbReference type="GO" id="GO:0005085">
    <property type="term" value="F:guanyl-nucleotide exchange factor activity"/>
    <property type="evidence" value="ECO:0007669"/>
    <property type="project" value="TreeGrafter"/>
</dbReference>
<dbReference type="Ensembl" id="ENSJHYT00000014817.1">
    <property type="protein sequence ID" value="ENSJHYP00000012239.1"/>
    <property type="gene ID" value="ENSJHYG00000009561.1"/>
</dbReference>
<keyword evidence="7 13" id="KW-0472">Membrane</keyword>
<comment type="subcellular location">
    <subcellularLocation>
        <location evidence="2">Late endosome membrane</location>
        <topology evidence="2">Lipid-anchor</topology>
        <orientation evidence="2">Cytoplasmic side</orientation>
    </subcellularLocation>
    <subcellularLocation>
        <location evidence="1">Lysosome membrane</location>
        <topology evidence="1">Lipid-anchor</topology>
        <orientation evidence="1">Cytoplasmic side</orientation>
    </subcellularLocation>
</comment>
<dbReference type="GO" id="GO:0045121">
    <property type="term" value="C:membrane raft"/>
    <property type="evidence" value="ECO:0007669"/>
    <property type="project" value="InterPro"/>
</dbReference>
<dbReference type="GO" id="GO:0042632">
    <property type="term" value="P:cholesterol homeostasis"/>
    <property type="evidence" value="ECO:0007669"/>
    <property type="project" value="InterPro"/>
</dbReference>
<keyword evidence="10" id="KW-0449">Lipoprotein</keyword>
<evidence type="ECO:0000256" key="4">
    <source>
        <dbReference type="ARBA" id="ARBA00016099"/>
    </source>
</evidence>
<dbReference type="GO" id="GO:0060090">
    <property type="term" value="F:molecular adaptor activity"/>
    <property type="evidence" value="ECO:0007669"/>
    <property type="project" value="TreeGrafter"/>
</dbReference>
<evidence type="ECO:0000256" key="8">
    <source>
        <dbReference type="ARBA" id="ARBA00023139"/>
    </source>
</evidence>
<name>A0A8C5J547_JUNHY</name>
<comment type="similarity">
    <text evidence="3">Belongs to the LAMTOR1 family.</text>
</comment>
<feature type="compositionally biased region" description="Low complexity" evidence="12">
    <location>
        <begin position="1"/>
        <end position="11"/>
    </location>
</feature>
<keyword evidence="9" id="KW-0458">Lysosome</keyword>
<evidence type="ECO:0000256" key="9">
    <source>
        <dbReference type="ARBA" id="ARBA00023228"/>
    </source>
</evidence>
<keyword evidence="13" id="KW-0812">Transmembrane</keyword>
<keyword evidence="15" id="KW-1185">Reference proteome</keyword>
<evidence type="ECO:0000256" key="11">
    <source>
        <dbReference type="ARBA" id="ARBA00032695"/>
    </source>
</evidence>
<dbReference type="Pfam" id="PF15454">
    <property type="entry name" value="LAMTOR"/>
    <property type="match status" value="1"/>
</dbReference>
<reference evidence="14" key="1">
    <citation type="submission" date="2025-08" db="UniProtKB">
        <authorList>
            <consortium name="Ensembl"/>
        </authorList>
    </citation>
    <scope>IDENTIFICATION</scope>
</reference>
<evidence type="ECO:0000256" key="6">
    <source>
        <dbReference type="ARBA" id="ARBA00022753"/>
    </source>
</evidence>
<evidence type="ECO:0000256" key="2">
    <source>
        <dbReference type="ARBA" id="ARBA00004577"/>
    </source>
</evidence>
<dbReference type="GO" id="GO:0071986">
    <property type="term" value="C:Ragulator complex"/>
    <property type="evidence" value="ECO:0007669"/>
    <property type="project" value="InterPro"/>
</dbReference>
<dbReference type="GO" id="GO:0001919">
    <property type="term" value="P:regulation of receptor recycling"/>
    <property type="evidence" value="ECO:0007669"/>
    <property type="project" value="InterPro"/>
</dbReference>
<evidence type="ECO:0000313" key="14">
    <source>
        <dbReference type="Ensembl" id="ENSJHYP00000012239.1"/>
    </source>
</evidence>
<evidence type="ECO:0000256" key="13">
    <source>
        <dbReference type="SAM" id="Phobius"/>
    </source>
</evidence>
<evidence type="ECO:0000313" key="15">
    <source>
        <dbReference type="Proteomes" id="UP000694408"/>
    </source>
</evidence>
<protein>
    <recommendedName>
        <fullName evidence="4">Ragulator complex protein LAMTOR1</fullName>
    </recommendedName>
    <alternativeName>
        <fullName evidence="11">Late endosomal/lysosomal adaptor and MAPK and MTOR activator 1</fullName>
    </alternativeName>
</protein>
<keyword evidence="13" id="KW-1133">Transmembrane helix</keyword>
<feature type="transmembrane region" description="Helical" evidence="13">
    <location>
        <begin position="124"/>
        <end position="144"/>
    </location>
</feature>
<dbReference type="AlphaFoldDB" id="A0A8C5J547"/>
<evidence type="ECO:0000256" key="5">
    <source>
        <dbReference type="ARBA" id="ARBA00022707"/>
    </source>
</evidence>
<dbReference type="GO" id="GO:0016197">
    <property type="term" value="P:endosomal transport"/>
    <property type="evidence" value="ECO:0007669"/>
    <property type="project" value="InterPro"/>
</dbReference>
<keyword evidence="8" id="KW-0564">Palmitate</keyword>
<dbReference type="GO" id="GO:0005765">
    <property type="term" value="C:lysosomal membrane"/>
    <property type="evidence" value="ECO:0007669"/>
    <property type="project" value="UniProtKB-SubCell"/>
</dbReference>
<dbReference type="GO" id="GO:0071230">
    <property type="term" value="P:cellular response to amino acid stimulus"/>
    <property type="evidence" value="ECO:0007669"/>
    <property type="project" value="InterPro"/>
</dbReference>
<accession>A0A8C5J547</accession>
<proteinExistence type="inferred from homology"/>
<dbReference type="GO" id="GO:0032008">
    <property type="term" value="P:positive regulation of TOR signaling"/>
    <property type="evidence" value="ECO:0007669"/>
    <property type="project" value="InterPro"/>
</dbReference>
<evidence type="ECO:0000256" key="1">
    <source>
        <dbReference type="ARBA" id="ARBA00004122"/>
    </source>
</evidence>
<evidence type="ECO:0000256" key="3">
    <source>
        <dbReference type="ARBA" id="ARBA00010861"/>
    </source>
</evidence>
<feature type="region of interest" description="Disordered" evidence="12">
    <location>
        <begin position="1"/>
        <end position="37"/>
    </location>
</feature>
<dbReference type="PANTHER" id="PTHR13401">
    <property type="entry name" value="RAGULATOR COMPLEX PROTEIN LAMTOR1"/>
    <property type="match status" value="1"/>
</dbReference>
<dbReference type="GO" id="GO:0007040">
    <property type="term" value="P:lysosome organization"/>
    <property type="evidence" value="ECO:0007669"/>
    <property type="project" value="InterPro"/>
</dbReference>
<evidence type="ECO:0000256" key="12">
    <source>
        <dbReference type="SAM" id="MobiDB-lite"/>
    </source>
</evidence>
<organism evidence="14 15">
    <name type="scientific">Junco hyemalis</name>
    <name type="common">Dark-eyed junco</name>
    <dbReference type="NCBI Taxonomy" id="40217"/>
    <lineage>
        <taxon>Eukaryota</taxon>
        <taxon>Metazoa</taxon>
        <taxon>Chordata</taxon>
        <taxon>Craniata</taxon>
        <taxon>Vertebrata</taxon>
        <taxon>Euteleostomi</taxon>
        <taxon>Archelosauria</taxon>
        <taxon>Archosauria</taxon>
        <taxon>Dinosauria</taxon>
        <taxon>Saurischia</taxon>
        <taxon>Theropoda</taxon>
        <taxon>Coelurosauria</taxon>
        <taxon>Aves</taxon>
        <taxon>Neognathae</taxon>
        <taxon>Neoaves</taxon>
        <taxon>Telluraves</taxon>
        <taxon>Australaves</taxon>
        <taxon>Passeriformes</taxon>
        <taxon>Passerellidae</taxon>
        <taxon>Junco</taxon>
    </lineage>
</organism>
<dbReference type="PANTHER" id="PTHR13401:SF2">
    <property type="entry name" value="RAGULATOR COMPLEX PROTEIN LAMTOR1"/>
    <property type="match status" value="1"/>
</dbReference>
<dbReference type="Proteomes" id="UP000694408">
    <property type="component" value="Unplaced"/>
</dbReference>
<keyword evidence="6" id="KW-0967">Endosome</keyword>
<keyword evidence="5" id="KW-0519">Myristate</keyword>
<evidence type="ECO:0000256" key="7">
    <source>
        <dbReference type="ARBA" id="ARBA00023136"/>
    </source>
</evidence>